<dbReference type="Proteomes" id="UP000799302">
    <property type="component" value="Unassembled WGS sequence"/>
</dbReference>
<proteinExistence type="predicted"/>
<name>A0A6A6UN26_9PEZI</name>
<accession>A0A6A6UN26</accession>
<gene>
    <name evidence="1" type="ORF">BT63DRAFT_436706</name>
</gene>
<protein>
    <submittedName>
        <fullName evidence="1">Uncharacterized protein</fullName>
    </submittedName>
</protein>
<evidence type="ECO:0000313" key="2">
    <source>
        <dbReference type="Proteomes" id="UP000799302"/>
    </source>
</evidence>
<reference evidence="1" key="1">
    <citation type="journal article" date="2020" name="Stud. Mycol.">
        <title>101 Dothideomycetes genomes: a test case for predicting lifestyles and emergence of pathogens.</title>
        <authorList>
            <person name="Haridas S."/>
            <person name="Albert R."/>
            <person name="Binder M."/>
            <person name="Bloem J."/>
            <person name="Labutti K."/>
            <person name="Salamov A."/>
            <person name="Andreopoulos B."/>
            <person name="Baker S."/>
            <person name="Barry K."/>
            <person name="Bills G."/>
            <person name="Bluhm B."/>
            <person name="Cannon C."/>
            <person name="Castanera R."/>
            <person name="Culley D."/>
            <person name="Daum C."/>
            <person name="Ezra D."/>
            <person name="Gonzalez J."/>
            <person name="Henrissat B."/>
            <person name="Kuo A."/>
            <person name="Liang C."/>
            <person name="Lipzen A."/>
            <person name="Lutzoni F."/>
            <person name="Magnuson J."/>
            <person name="Mondo S."/>
            <person name="Nolan M."/>
            <person name="Ohm R."/>
            <person name="Pangilinan J."/>
            <person name="Park H.-J."/>
            <person name="Ramirez L."/>
            <person name="Alfaro M."/>
            <person name="Sun H."/>
            <person name="Tritt A."/>
            <person name="Yoshinaga Y."/>
            <person name="Zwiers L.-H."/>
            <person name="Turgeon B."/>
            <person name="Goodwin S."/>
            <person name="Spatafora J."/>
            <person name="Crous P."/>
            <person name="Grigoriev I."/>
        </authorList>
    </citation>
    <scope>NUCLEOTIDE SEQUENCE</scope>
    <source>
        <strain evidence="1">CBS 115976</strain>
    </source>
</reference>
<sequence length="196" mass="21745">MPPPTEIRLPWGGMVDITEEGIEGMDQTLFIGDTSTIPSFDNSNKGEIGAYIDDVMRFLYACMAHHIYYGQHGRYLLKFTAADLPRRPPPNARTDVVWFRDSHRFSVYPSDINLRRRYIESLFIALMSTIHNPFPSNIAVCADDGWFARCYLLPATAIATSSRANALTSSCANTHLARVASISTPGDSASNPVVID</sequence>
<organism evidence="1 2">
    <name type="scientific">Microthyrium microscopicum</name>
    <dbReference type="NCBI Taxonomy" id="703497"/>
    <lineage>
        <taxon>Eukaryota</taxon>
        <taxon>Fungi</taxon>
        <taxon>Dikarya</taxon>
        <taxon>Ascomycota</taxon>
        <taxon>Pezizomycotina</taxon>
        <taxon>Dothideomycetes</taxon>
        <taxon>Dothideomycetes incertae sedis</taxon>
        <taxon>Microthyriales</taxon>
        <taxon>Microthyriaceae</taxon>
        <taxon>Microthyrium</taxon>
    </lineage>
</organism>
<dbReference type="EMBL" id="MU004231">
    <property type="protein sequence ID" value="KAF2672863.1"/>
    <property type="molecule type" value="Genomic_DNA"/>
</dbReference>
<evidence type="ECO:0000313" key="1">
    <source>
        <dbReference type="EMBL" id="KAF2672863.1"/>
    </source>
</evidence>
<keyword evidence="2" id="KW-1185">Reference proteome</keyword>
<dbReference type="AlphaFoldDB" id="A0A6A6UN26"/>